<dbReference type="InterPro" id="IPR023753">
    <property type="entry name" value="FAD/NAD-binding_dom"/>
</dbReference>
<evidence type="ECO:0000256" key="2">
    <source>
        <dbReference type="ARBA" id="ARBA00011738"/>
    </source>
</evidence>
<comment type="caution">
    <text evidence="6">The sequence shown here is derived from an EMBL/GenBank/DDBJ whole genome shotgun (WGS) entry which is preliminary data.</text>
</comment>
<organism evidence="6 7">
    <name type="scientific">Ectobacillus funiculus</name>
    <dbReference type="NCBI Taxonomy" id="137993"/>
    <lineage>
        <taxon>Bacteria</taxon>
        <taxon>Bacillati</taxon>
        <taxon>Bacillota</taxon>
        <taxon>Bacilli</taxon>
        <taxon>Bacillales</taxon>
        <taxon>Bacillaceae</taxon>
        <taxon>Ectobacillus</taxon>
    </lineage>
</organism>
<comment type="subunit">
    <text evidence="2">Homodimer.</text>
</comment>
<dbReference type="Gene3D" id="3.50.50.60">
    <property type="entry name" value="FAD/NAD(P)-binding domain"/>
    <property type="match status" value="2"/>
</dbReference>
<sequence>MQHVDVIIIGGGPAGISAAIWCKRLGVNHLLLEKKEELGGQFSKIHNEIIDYPGLYAKDGKEMQRMFVEQFDRAGCSYRLGTNIFSINHSLQTIKIQQKNKIEEIHFNYLVLATGTNQRKLEVPGEKEMIDRGESYSATADRYLFKNKIVAVVGGGDRAFEGAILLAEAGAIVYLIHRSKYFKARTQYTDIASQKENIKIITDTKVTAIHGDKQVTSIDLINTHLNKVFSLEIDALFVRIGTKPNTELIEDNIEITKQGVVVVDQIGKTSNDSIYAIGDICTKPLFSSIVSSVGQGAIAAKHISLRLTSNDEHVTWS</sequence>
<keyword evidence="3" id="KW-0285">Flavoprotein</keyword>
<accession>A0ABV5WH53</accession>
<feature type="domain" description="FAD/NAD(P)-binding" evidence="5">
    <location>
        <begin position="5"/>
        <end position="296"/>
    </location>
</feature>
<proteinExistence type="predicted"/>
<reference evidence="6 7" key="1">
    <citation type="submission" date="2024-09" db="EMBL/GenBank/DDBJ databases">
        <authorList>
            <person name="Sun Q."/>
            <person name="Mori K."/>
        </authorList>
    </citation>
    <scope>NUCLEOTIDE SEQUENCE [LARGE SCALE GENOMIC DNA]</scope>
    <source>
        <strain evidence="6 7">JCM 11201</strain>
    </source>
</reference>
<evidence type="ECO:0000256" key="1">
    <source>
        <dbReference type="ARBA" id="ARBA00001974"/>
    </source>
</evidence>
<dbReference type="InterPro" id="IPR036188">
    <property type="entry name" value="FAD/NAD-bd_sf"/>
</dbReference>
<gene>
    <name evidence="6" type="ORF">ACFFMS_16185</name>
</gene>
<keyword evidence="4" id="KW-0560">Oxidoreductase</keyword>
<comment type="cofactor">
    <cofactor evidence="1">
        <name>FAD</name>
        <dbReference type="ChEBI" id="CHEBI:57692"/>
    </cofactor>
</comment>
<protein>
    <submittedName>
        <fullName evidence="6">NAD(P)/FAD-dependent oxidoreductase</fullName>
    </submittedName>
</protein>
<dbReference type="Proteomes" id="UP001589609">
    <property type="component" value="Unassembled WGS sequence"/>
</dbReference>
<dbReference type="PANTHER" id="PTHR48105">
    <property type="entry name" value="THIOREDOXIN REDUCTASE 1-RELATED-RELATED"/>
    <property type="match status" value="1"/>
</dbReference>
<dbReference type="PRINTS" id="PR00368">
    <property type="entry name" value="FADPNR"/>
</dbReference>
<dbReference type="RefSeq" id="WP_379950268.1">
    <property type="nucleotide sequence ID" value="NZ_JBHMAF010000101.1"/>
</dbReference>
<evidence type="ECO:0000256" key="4">
    <source>
        <dbReference type="ARBA" id="ARBA00023002"/>
    </source>
</evidence>
<evidence type="ECO:0000313" key="6">
    <source>
        <dbReference type="EMBL" id="MFB9759932.1"/>
    </source>
</evidence>
<evidence type="ECO:0000259" key="5">
    <source>
        <dbReference type="Pfam" id="PF07992"/>
    </source>
</evidence>
<keyword evidence="7" id="KW-1185">Reference proteome</keyword>
<dbReference type="PRINTS" id="PR00469">
    <property type="entry name" value="PNDRDTASEII"/>
</dbReference>
<dbReference type="InterPro" id="IPR050097">
    <property type="entry name" value="Ferredoxin-NADP_redctase_2"/>
</dbReference>
<dbReference type="EMBL" id="JBHMAF010000101">
    <property type="protein sequence ID" value="MFB9759932.1"/>
    <property type="molecule type" value="Genomic_DNA"/>
</dbReference>
<evidence type="ECO:0000313" key="7">
    <source>
        <dbReference type="Proteomes" id="UP001589609"/>
    </source>
</evidence>
<evidence type="ECO:0000256" key="3">
    <source>
        <dbReference type="ARBA" id="ARBA00022630"/>
    </source>
</evidence>
<dbReference type="SUPFAM" id="SSF51905">
    <property type="entry name" value="FAD/NAD(P)-binding domain"/>
    <property type="match status" value="1"/>
</dbReference>
<name>A0ABV5WH53_9BACI</name>
<dbReference type="Pfam" id="PF07992">
    <property type="entry name" value="Pyr_redox_2"/>
    <property type="match status" value="1"/>
</dbReference>